<evidence type="ECO:0000256" key="5">
    <source>
        <dbReference type="SAM" id="MobiDB-lite"/>
    </source>
</evidence>
<dbReference type="GO" id="GO:0000785">
    <property type="term" value="C:chromatin"/>
    <property type="evidence" value="ECO:0007669"/>
    <property type="project" value="TreeGrafter"/>
</dbReference>
<evidence type="ECO:0000256" key="3">
    <source>
        <dbReference type="ARBA" id="ARBA00022723"/>
    </source>
</evidence>
<dbReference type="GO" id="GO:0032454">
    <property type="term" value="F:histone H3K9 demethylase activity"/>
    <property type="evidence" value="ECO:0007669"/>
    <property type="project" value="InterPro"/>
</dbReference>
<evidence type="ECO:0000256" key="1">
    <source>
        <dbReference type="ARBA" id="ARBA00004123"/>
    </source>
</evidence>
<organism evidence="7 8">
    <name type="scientific">Digitaria exilis</name>
    <dbReference type="NCBI Taxonomy" id="1010633"/>
    <lineage>
        <taxon>Eukaryota</taxon>
        <taxon>Viridiplantae</taxon>
        <taxon>Streptophyta</taxon>
        <taxon>Embryophyta</taxon>
        <taxon>Tracheophyta</taxon>
        <taxon>Spermatophyta</taxon>
        <taxon>Magnoliopsida</taxon>
        <taxon>Liliopsida</taxon>
        <taxon>Poales</taxon>
        <taxon>Poaceae</taxon>
        <taxon>PACMAD clade</taxon>
        <taxon>Panicoideae</taxon>
        <taxon>Panicodae</taxon>
        <taxon>Paniceae</taxon>
        <taxon>Anthephorinae</taxon>
        <taxon>Digitaria</taxon>
    </lineage>
</organism>
<name>A0A835ETY1_9POAL</name>
<dbReference type="GO" id="GO:0031490">
    <property type="term" value="F:chromatin DNA binding"/>
    <property type="evidence" value="ECO:0007669"/>
    <property type="project" value="TreeGrafter"/>
</dbReference>
<reference evidence="7" key="1">
    <citation type="submission" date="2020-07" db="EMBL/GenBank/DDBJ databases">
        <title>Genome sequence and genetic diversity analysis of an under-domesticated orphan crop, white fonio (Digitaria exilis).</title>
        <authorList>
            <person name="Bennetzen J.L."/>
            <person name="Chen S."/>
            <person name="Ma X."/>
            <person name="Wang X."/>
            <person name="Yssel A.E.J."/>
            <person name="Chaluvadi S.R."/>
            <person name="Johnson M."/>
            <person name="Gangashetty P."/>
            <person name="Hamidou F."/>
            <person name="Sanogo M.D."/>
            <person name="Zwaenepoel A."/>
            <person name="Wallace J."/>
            <person name="Van De Peer Y."/>
            <person name="Van Deynze A."/>
        </authorList>
    </citation>
    <scope>NUCLEOTIDE SEQUENCE</scope>
    <source>
        <tissue evidence="7">Leaves</tissue>
    </source>
</reference>
<feature type="domain" description="JmjC" evidence="6">
    <location>
        <begin position="170"/>
        <end position="440"/>
    </location>
</feature>
<dbReference type="GO" id="GO:0046872">
    <property type="term" value="F:metal ion binding"/>
    <property type="evidence" value="ECO:0007669"/>
    <property type="project" value="UniProtKB-KW"/>
</dbReference>
<dbReference type="GO" id="GO:0006357">
    <property type="term" value="P:regulation of transcription by RNA polymerase II"/>
    <property type="evidence" value="ECO:0007669"/>
    <property type="project" value="TreeGrafter"/>
</dbReference>
<dbReference type="PROSITE" id="PS51184">
    <property type="entry name" value="JMJC"/>
    <property type="match status" value="1"/>
</dbReference>
<dbReference type="Pfam" id="PF02373">
    <property type="entry name" value="JmjC"/>
    <property type="match status" value="1"/>
</dbReference>
<dbReference type="GO" id="GO:0003712">
    <property type="term" value="F:transcription coregulator activity"/>
    <property type="evidence" value="ECO:0007669"/>
    <property type="project" value="TreeGrafter"/>
</dbReference>
<evidence type="ECO:0000313" key="8">
    <source>
        <dbReference type="Proteomes" id="UP000636709"/>
    </source>
</evidence>
<dbReference type="PANTHER" id="PTHR12549">
    <property type="entry name" value="JMJC DOMAIN-CONTAINING HISTONE DEMETHYLATION PROTEIN"/>
    <property type="match status" value="1"/>
</dbReference>
<keyword evidence="3" id="KW-0479">Metal-binding</keyword>
<dbReference type="OrthoDB" id="1667110at2759"/>
<evidence type="ECO:0000259" key="6">
    <source>
        <dbReference type="PROSITE" id="PS51184"/>
    </source>
</evidence>
<dbReference type="Proteomes" id="UP000636709">
    <property type="component" value="Unassembled WGS sequence"/>
</dbReference>
<keyword evidence="8" id="KW-1185">Reference proteome</keyword>
<sequence>MPELGGSKCSCFTESSEANNETSRKSSCRKNSNDNHIYCPTARDVRDGDLDHFQEHWSKGQPVIVRDVLALSSGLSWEPLVMWRALREPRDKKEHERFSVMAVESLMLREVDVNICTFFQGYTRGTVDPEGLPVLLKLKDWPQHSSFDDRLPRHGAEFMSMLPYREYTDPKSGPLNLAVKLPKDVKKPDLGPKAYIAYGVAQELGIGDSVTKIHCDTCDAINILTHSSELKLRAKRIEAIEKKKESLNKMLENRILQASQTDPDGHVLTAPNESTKVARPQGFKSVSSTKQPVQDVVPDELEGKSERTGQARSKKNKVEENQPEGGALWDIFRREDVRKLQQYLKKHAGEFRDCNYEPVNQVDHPIHDNCFYLTKEHKRKLKEECGIEPWTFEQKLGEAIFIPAGCPHQVRNLKSCVKVALDFVSPENMRECVRLTEEFRLLPKGHRANEDKLEVCKTFVHTLLL</sequence>
<dbReference type="PANTHER" id="PTHR12549:SF11">
    <property type="entry name" value="LYSINE-SPECIFIC DEMETHYLASE JMJ25"/>
    <property type="match status" value="1"/>
</dbReference>
<protein>
    <recommendedName>
        <fullName evidence="6">JmjC domain-containing protein</fullName>
    </recommendedName>
</protein>
<dbReference type="SUPFAM" id="SSF51197">
    <property type="entry name" value="Clavaminate synthase-like"/>
    <property type="match status" value="1"/>
</dbReference>
<dbReference type="InterPro" id="IPR003347">
    <property type="entry name" value="JmjC_dom"/>
</dbReference>
<comment type="caution">
    <text evidence="7">The sequence shown here is derived from an EMBL/GenBank/DDBJ whole genome shotgun (WGS) entry which is preliminary data.</text>
</comment>
<dbReference type="GO" id="GO:0000118">
    <property type="term" value="C:histone deacetylase complex"/>
    <property type="evidence" value="ECO:0007669"/>
    <property type="project" value="TreeGrafter"/>
</dbReference>
<dbReference type="EMBL" id="JACEFO010001732">
    <property type="protein sequence ID" value="KAF8715549.1"/>
    <property type="molecule type" value="Genomic_DNA"/>
</dbReference>
<dbReference type="SMART" id="SM00558">
    <property type="entry name" value="JmjC"/>
    <property type="match status" value="1"/>
</dbReference>
<evidence type="ECO:0000256" key="4">
    <source>
        <dbReference type="ARBA" id="ARBA00023242"/>
    </source>
</evidence>
<gene>
    <name evidence="7" type="ORF">HU200_027208</name>
</gene>
<accession>A0A835ETY1</accession>
<comment type="subcellular location">
    <subcellularLocation>
        <location evidence="1">Nucleus</location>
    </subcellularLocation>
</comment>
<feature type="region of interest" description="Disordered" evidence="5">
    <location>
        <begin position="259"/>
        <end position="322"/>
    </location>
</feature>
<comment type="similarity">
    <text evidence="2">Belongs to the JARID1 histone demethylase family.</text>
</comment>
<keyword evidence="4" id="KW-0539">Nucleus</keyword>
<evidence type="ECO:0000313" key="7">
    <source>
        <dbReference type="EMBL" id="KAF8715549.1"/>
    </source>
</evidence>
<proteinExistence type="inferred from homology"/>
<dbReference type="Gene3D" id="2.60.120.650">
    <property type="entry name" value="Cupin"/>
    <property type="match status" value="1"/>
</dbReference>
<evidence type="ECO:0000256" key="2">
    <source>
        <dbReference type="ARBA" id="ARBA00006801"/>
    </source>
</evidence>
<dbReference type="AlphaFoldDB" id="A0A835ETY1"/>
<dbReference type="InterPro" id="IPR045109">
    <property type="entry name" value="LSDs-like"/>
</dbReference>